<keyword evidence="3" id="KW-1185">Reference proteome</keyword>
<dbReference type="OrthoDB" id="5106864at2759"/>
<evidence type="ECO:0008006" key="4">
    <source>
        <dbReference type="Google" id="ProtNLM"/>
    </source>
</evidence>
<feature type="compositionally biased region" description="Polar residues" evidence="1">
    <location>
        <begin position="36"/>
        <end position="52"/>
    </location>
</feature>
<feature type="region of interest" description="Disordered" evidence="1">
    <location>
        <begin position="227"/>
        <end position="262"/>
    </location>
</feature>
<name>A0A8K0SBH2_9HYPO</name>
<comment type="caution">
    <text evidence="2">The sequence shown here is derived from an EMBL/GenBank/DDBJ whole genome shotgun (WGS) entry which is preliminary data.</text>
</comment>
<evidence type="ECO:0000313" key="2">
    <source>
        <dbReference type="EMBL" id="KAH7303323.1"/>
    </source>
</evidence>
<evidence type="ECO:0000313" key="3">
    <source>
        <dbReference type="Proteomes" id="UP000813444"/>
    </source>
</evidence>
<dbReference type="AlphaFoldDB" id="A0A8K0SBH2"/>
<organism evidence="2 3">
    <name type="scientific">Stachybotrys elegans</name>
    <dbReference type="NCBI Taxonomy" id="80388"/>
    <lineage>
        <taxon>Eukaryota</taxon>
        <taxon>Fungi</taxon>
        <taxon>Dikarya</taxon>
        <taxon>Ascomycota</taxon>
        <taxon>Pezizomycotina</taxon>
        <taxon>Sordariomycetes</taxon>
        <taxon>Hypocreomycetidae</taxon>
        <taxon>Hypocreales</taxon>
        <taxon>Stachybotryaceae</taxon>
        <taxon>Stachybotrys</taxon>
    </lineage>
</organism>
<evidence type="ECO:0000256" key="1">
    <source>
        <dbReference type="SAM" id="MobiDB-lite"/>
    </source>
</evidence>
<sequence>MATLCYPSASPRLFEPPSHSSLSKQKSHIAGKLAAVSQSWRRTQAPNSASSKEQSRKTARPNSGNTSHAEPPPKRPRFSVDPSDGDDDSNNDDNNFEPRKKFRLVIKSGEPLFACPFYKRDPIRLCSSPAGHRMIHALKQHILDRHQRSEGECVRCAGRFGNAEALRSHQRQDQICEKRPFDAAQASSMQQLKIEEATRTGTDVEKWFRMWDILFPNIPPPASPYVEPGENEYTAEGRGRARPLPSEPPDHRDAISLPTAEGPPDFASYFQARTGNGAYAISEPQGRKATLNSILMEVDKWIASWPDVRSSLSHHRQPCCDDDQGSTGGTNSSSGTIGGSNGKDSNNGRQRGQKRRRGDERDKRERADGNDGNDDPAPGANEEPYERLSQNELKFACPFLKLYPWIFMHEKHCAGGGWLTTNRLKYVMFLFIYPIIPPPVVWPIPLPHSGGCRDLQERSRFLNDVSFL</sequence>
<feature type="compositionally biased region" description="Basic and acidic residues" evidence="1">
    <location>
        <begin position="357"/>
        <end position="369"/>
    </location>
</feature>
<proteinExistence type="predicted"/>
<dbReference type="Proteomes" id="UP000813444">
    <property type="component" value="Unassembled WGS sequence"/>
</dbReference>
<dbReference type="EMBL" id="JAGPNK010000036">
    <property type="protein sequence ID" value="KAH7303323.1"/>
    <property type="molecule type" value="Genomic_DNA"/>
</dbReference>
<feature type="compositionally biased region" description="Acidic residues" evidence="1">
    <location>
        <begin position="83"/>
        <end position="95"/>
    </location>
</feature>
<gene>
    <name evidence="2" type="ORF">B0I35DRAFT_180829</name>
</gene>
<dbReference type="PANTHER" id="PTHR38166:SF1">
    <property type="entry name" value="C2H2-TYPE DOMAIN-CONTAINING PROTEIN"/>
    <property type="match status" value="1"/>
</dbReference>
<feature type="region of interest" description="Disordered" evidence="1">
    <location>
        <begin position="1"/>
        <end position="97"/>
    </location>
</feature>
<reference evidence="2" key="1">
    <citation type="journal article" date="2021" name="Nat. Commun.">
        <title>Genetic determinants of endophytism in the Arabidopsis root mycobiome.</title>
        <authorList>
            <person name="Mesny F."/>
            <person name="Miyauchi S."/>
            <person name="Thiergart T."/>
            <person name="Pickel B."/>
            <person name="Atanasova L."/>
            <person name="Karlsson M."/>
            <person name="Huettel B."/>
            <person name="Barry K.W."/>
            <person name="Haridas S."/>
            <person name="Chen C."/>
            <person name="Bauer D."/>
            <person name="Andreopoulos W."/>
            <person name="Pangilinan J."/>
            <person name="LaButti K."/>
            <person name="Riley R."/>
            <person name="Lipzen A."/>
            <person name="Clum A."/>
            <person name="Drula E."/>
            <person name="Henrissat B."/>
            <person name="Kohler A."/>
            <person name="Grigoriev I.V."/>
            <person name="Martin F.M."/>
            <person name="Hacquard S."/>
        </authorList>
    </citation>
    <scope>NUCLEOTIDE SEQUENCE</scope>
    <source>
        <strain evidence="2">MPI-CAGE-CH-0235</strain>
    </source>
</reference>
<dbReference type="PANTHER" id="PTHR38166">
    <property type="entry name" value="C2H2-TYPE DOMAIN-CONTAINING PROTEIN-RELATED"/>
    <property type="match status" value="1"/>
</dbReference>
<protein>
    <recommendedName>
        <fullName evidence="4">C2H2-type domain-containing protein</fullName>
    </recommendedName>
</protein>
<accession>A0A8K0SBH2</accession>
<feature type="region of interest" description="Disordered" evidence="1">
    <location>
        <begin position="312"/>
        <end position="385"/>
    </location>
</feature>